<proteinExistence type="predicted"/>
<feature type="non-terminal residue" evidence="1">
    <location>
        <position position="1"/>
    </location>
</feature>
<gene>
    <name evidence="1" type="ORF">LCGC14_1994940</name>
</gene>
<dbReference type="AlphaFoldDB" id="A0A0F9FT03"/>
<accession>A0A0F9FT03</accession>
<protein>
    <submittedName>
        <fullName evidence="1">Uncharacterized protein</fullName>
    </submittedName>
</protein>
<evidence type="ECO:0000313" key="1">
    <source>
        <dbReference type="EMBL" id="KKL81426.1"/>
    </source>
</evidence>
<dbReference type="EMBL" id="LAZR01022567">
    <property type="protein sequence ID" value="KKL81426.1"/>
    <property type="molecule type" value="Genomic_DNA"/>
</dbReference>
<organism evidence="1">
    <name type="scientific">marine sediment metagenome</name>
    <dbReference type="NCBI Taxonomy" id="412755"/>
    <lineage>
        <taxon>unclassified sequences</taxon>
        <taxon>metagenomes</taxon>
        <taxon>ecological metagenomes</taxon>
    </lineage>
</organism>
<sequence>IALLSCICTPIVHSLTSLEHNLSNFGALHNLLVANLTSPYNMIEIVAEDMEA</sequence>
<reference evidence="1" key="1">
    <citation type="journal article" date="2015" name="Nature">
        <title>Complex archaea that bridge the gap between prokaryotes and eukaryotes.</title>
        <authorList>
            <person name="Spang A."/>
            <person name="Saw J.H."/>
            <person name="Jorgensen S.L."/>
            <person name="Zaremba-Niedzwiedzka K."/>
            <person name="Martijn J."/>
            <person name="Lind A.E."/>
            <person name="van Eijk R."/>
            <person name="Schleper C."/>
            <person name="Guy L."/>
            <person name="Ettema T.J."/>
        </authorList>
    </citation>
    <scope>NUCLEOTIDE SEQUENCE</scope>
</reference>
<name>A0A0F9FT03_9ZZZZ</name>
<comment type="caution">
    <text evidence="1">The sequence shown here is derived from an EMBL/GenBank/DDBJ whole genome shotgun (WGS) entry which is preliminary data.</text>
</comment>